<dbReference type="EMBL" id="CP031310">
    <property type="protein sequence ID" value="QCC51171.1"/>
    <property type="molecule type" value="Genomic_DNA"/>
</dbReference>
<dbReference type="PANTHER" id="PTHR43679:SF2">
    <property type="entry name" value="OCTANOYL-[GCVH]:PROTEIN N-OCTANOYLTRANSFERASE"/>
    <property type="match status" value="1"/>
</dbReference>
<protein>
    <submittedName>
        <fullName evidence="2">Lipoate--protein ligase family protein</fullName>
    </submittedName>
</protein>
<dbReference type="Pfam" id="PF21948">
    <property type="entry name" value="LplA-B_cat"/>
    <property type="match status" value="1"/>
</dbReference>
<feature type="domain" description="BPL/LPL catalytic" evidence="1">
    <location>
        <begin position="34"/>
        <end position="237"/>
    </location>
</feature>
<evidence type="ECO:0000313" key="3">
    <source>
        <dbReference type="Proteomes" id="UP000296706"/>
    </source>
</evidence>
<dbReference type="Proteomes" id="UP000296706">
    <property type="component" value="Chromosome"/>
</dbReference>
<dbReference type="OrthoDB" id="43646at2157"/>
<evidence type="ECO:0000259" key="1">
    <source>
        <dbReference type="PROSITE" id="PS51733"/>
    </source>
</evidence>
<dbReference type="PANTHER" id="PTHR43679">
    <property type="entry name" value="OCTANOYLTRANSFERASE LIPM-RELATED"/>
    <property type="match status" value="1"/>
</dbReference>
<dbReference type="RefSeq" id="WP_049995215.1">
    <property type="nucleotide sequence ID" value="NZ_CP031310.1"/>
</dbReference>
<dbReference type="AlphaFoldDB" id="A0A4D6HCA1"/>
<dbReference type="Gene3D" id="3.30.930.10">
    <property type="entry name" value="Bira Bifunctional Protein, Domain 2"/>
    <property type="match status" value="1"/>
</dbReference>
<evidence type="ECO:0000313" key="2">
    <source>
        <dbReference type="EMBL" id="QCC51171.1"/>
    </source>
</evidence>
<dbReference type="InterPro" id="IPR045864">
    <property type="entry name" value="aa-tRNA-synth_II/BPL/LPL"/>
</dbReference>
<proteinExistence type="predicted"/>
<dbReference type="SUPFAM" id="SSF55681">
    <property type="entry name" value="Class II aaRS and biotin synthetases"/>
    <property type="match status" value="1"/>
</dbReference>
<dbReference type="GeneID" id="39847782"/>
<gene>
    <name evidence="2" type="ORF">DV733_07915</name>
</gene>
<keyword evidence="3" id="KW-1185">Reference proteome</keyword>
<dbReference type="InterPro" id="IPR050664">
    <property type="entry name" value="Octanoyltrans_LipM/LipL"/>
</dbReference>
<dbReference type="InterPro" id="IPR004143">
    <property type="entry name" value="BPL_LPL_catalytic"/>
</dbReference>
<name>A0A4D6HCA1_9EURY</name>
<accession>A0A4D6HCA1</accession>
<reference evidence="2 3" key="1">
    <citation type="journal article" date="2019" name="Nat. Commun.">
        <title>A new type of DNA phosphorothioation-based antiviral system in archaea.</title>
        <authorList>
            <person name="Xiong L."/>
            <person name="Liu S."/>
            <person name="Chen S."/>
            <person name="Xiao Y."/>
            <person name="Zhu B."/>
            <person name="Gao Y."/>
            <person name="Zhang Y."/>
            <person name="Chen B."/>
            <person name="Luo J."/>
            <person name="Deng Z."/>
            <person name="Chen X."/>
            <person name="Wang L."/>
            <person name="Chen S."/>
        </authorList>
    </citation>
    <scope>NUCLEOTIDE SEQUENCE [LARGE SCALE GENOMIC DNA]</scope>
    <source>
        <strain evidence="2 3">CBA1105</strain>
    </source>
</reference>
<dbReference type="GO" id="GO:0016874">
    <property type="term" value="F:ligase activity"/>
    <property type="evidence" value="ECO:0007669"/>
    <property type="project" value="UniProtKB-KW"/>
</dbReference>
<dbReference type="STRING" id="1457250.GCA_000755225_01323"/>
<dbReference type="KEGG" id="hsn:DV733_07915"/>
<dbReference type="PROSITE" id="PS51733">
    <property type="entry name" value="BPL_LPL_CATALYTIC"/>
    <property type="match status" value="1"/>
</dbReference>
<sequence length="269" mass="29615">MALSELEWRFIGEESRPGAVQMALDEIAAETAAAGGPATVHVYRWTPGTVSLGYSQPRDILDLDFCERAGIDVTRRQTGGGTIYHDDWGDISYSIVAPAAELPGDLMESYQLLCEPLFSAFAQLRVDARFVDEERAAVFEPACYLRDLHPAHDVVGPDGRKLSGNAQYRQREAVVQHGSITFERATDAHLGIFADCPVSAADFRDRVGAITDYADCSRDEAVSAIEDALREWSGAEAGGWSDDELERAQARAREKFANETWVEGRRDPT</sequence>
<organism evidence="2 3">
    <name type="scientific">Halapricum salinum</name>
    <dbReference type="NCBI Taxonomy" id="1457250"/>
    <lineage>
        <taxon>Archaea</taxon>
        <taxon>Methanobacteriati</taxon>
        <taxon>Methanobacteriota</taxon>
        <taxon>Stenosarchaea group</taxon>
        <taxon>Halobacteria</taxon>
        <taxon>Halobacteriales</taxon>
        <taxon>Haloarculaceae</taxon>
        <taxon>Halapricum</taxon>
    </lineage>
</organism>
<dbReference type="CDD" id="cd16443">
    <property type="entry name" value="LplA"/>
    <property type="match status" value="1"/>
</dbReference>
<keyword evidence="2" id="KW-0436">Ligase</keyword>